<dbReference type="CDD" id="cd01167">
    <property type="entry name" value="bac_FRK"/>
    <property type="match status" value="1"/>
</dbReference>
<dbReference type="InterPro" id="IPR011611">
    <property type="entry name" value="PfkB_dom"/>
</dbReference>
<evidence type="ECO:0000313" key="8">
    <source>
        <dbReference type="Proteomes" id="UP000427769"/>
    </source>
</evidence>
<proteinExistence type="inferred from homology"/>
<dbReference type="Proteomes" id="UP000427769">
    <property type="component" value="Chromosome"/>
</dbReference>
<keyword evidence="3" id="KW-0547">Nucleotide-binding</keyword>
<reference evidence="7 8" key="1">
    <citation type="submission" date="2019-11" db="EMBL/GenBank/DDBJ databases">
        <title>Comparative genomics of hydrocarbon-degrading Desulfosarcina strains.</title>
        <authorList>
            <person name="Watanabe M."/>
            <person name="Kojima H."/>
            <person name="Fukui M."/>
        </authorList>
    </citation>
    <scope>NUCLEOTIDE SEQUENCE [LARGE SCALE GENOMIC DNA]</scope>
    <source>
        <strain evidence="7 8">PP31</strain>
    </source>
</reference>
<dbReference type="InterPro" id="IPR050306">
    <property type="entry name" value="PfkB_Carbo_kinase"/>
</dbReference>
<dbReference type="InterPro" id="IPR002173">
    <property type="entry name" value="Carboh/pur_kinase_PfkB_CS"/>
</dbReference>
<dbReference type="PANTHER" id="PTHR43085:SF1">
    <property type="entry name" value="PSEUDOURIDINE KINASE-RELATED"/>
    <property type="match status" value="1"/>
</dbReference>
<dbReference type="GO" id="GO:0016301">
    <property type="term" value="F:kinase activity"/>
    <property type="evidence" value="ECO:0007669"/>
    <property type="project" value="UniProtKB-KW"/>
</dbReference>
<comment type="similarity">
    <text evidence="1">Belongs to the carbohydrate kinase PfkB family.</text>
</comment>
<evidence type="ECO:0000256" key="4">
    <source>
        <dbReference type="ARBA" id="ARBA00022777"/>
    </source>
</evidence>
<feature type="domain" description="Carbohydrate kinase PfkB" evidence="6">
    <location>
        <begin position="18"/>
        <end position="279"/>
    </location>
</feature>
<keyword evidence="4 7" id="KW-0418">Kinase</keyword>
<evidence type="ECO:0000256" key="1">
    <source>
        <dbReference type="ARBA" id="ARBA00010688"/>
    </source>
</evidence>
<dbReference type="PANTHER" id="PTHR43085">
    <property type="entry name" value="HEXOKINASE FAMILY MEMBER"/>
    <property type="match status" value="1"/>
</dbReference>
<dbReference type="EMBL" id="AP021875">
    <property type="protein sequence ID" value="BBO73894.1"/>
    <property type="molecule type" value="Genomic_DNA"/>
</dbReference>
<dbReference type="RefSeq" id="WP_155302965.1">
    <property type="nucleotide sequence ID" value="NZ_AP021875.1"/>
</dbReference>
<gene>
    <name evidence="7" type="primary">scrK</name>
    <name evidence="7" type="ORF">DSCW_13110</name>
</gene>
<name>A0A5K7Z627_9BACT</name>
<evidence type="ECO:0000259" key="6">
    <source>
        <dbReference type="Pfam" id="PF00294"/>
    </source>
</evidence>
<dbReference type="InterPro" id="IPR029056">
    <property type="entry name" value="Ribokinase-like"/>
</dbReference>
<protein>
    <submittedName>
        <fullName evidence="7">Fructokinase</fullName>
    </submittedName>
</protein>
<dbReference type="AlphaFoldDB" id="A0A5K7Z627"/>
<accession>A0A5K7Z627</accession>
<evidence type="ECO:0000256" key="2">
    <source>
        <dbReference type="ARBA" id="ARBA00022679"/>
    </source>
</evidence>
<evidence type="ECO:0000313" key="7">
    <source>
        <dbReference type="EMBL" id="BBO73894.1"/>
    </source>
</evidence>
<dbReference type="Pfam" id="PF00294">
    <property type="entry name" value="PfkB"/>
    <property type="match status" value="1"/>
</dbReference>
<evidence type="ECO:0000256" key="5">
    <source>
        <dbReference type="ARBA" id="ARBA00022840"/>
    </source>
</evidence>
<organism evidence="7 8">
    <name type="scientific">Desulfosarcina widdelii</name>
    <dbReference type="NCBI Taxonomy" id="947919"/>
    <lineage>
        <taxon>Bacteria</taxon>
        <taxon>Pseudomonadati</taxon>
        <taxon>Thermodesulfobacteriota</taxon>
        <taxon>Desulfobacteria</taxon>
        <taxon>Desulfobacterales</taxon>
        <taxon>Desulfosarcinaceae</taxon>
        <taxon>Desulfosarcina</taxon>
    </lineage>
</organism>
<dbReference type="Gene3D" id="3.40.1190.20">
    <property type="match status" value="1"/>
</dbReference>
<dbReference type="SUPFAM" id="SSF53613">
    <property type="entry name" value="Ribokinase-like"/>
    <property type="match status" value="1"/>
</dbReference>
<sequence>MIVVIGEILIDIFPHYERIGGAPFNFAYHLKKMGFPVRFFTRVGKDRHAKRILDRLRSTGFDLDDVQIDPVHPTGTVNVLLDESGVPHFDICENVAWDHLDLDACRAAAAEDAEMIYFGSLVQRSEFGRREVQNLLAKRGKGVAAFCDINMRPPHVNFEALSQSLGHADILKLNEDELAVIQGDYKNQEAGDAPLSWLMETFDIRAVALTRGSRGSRLRFDGGRVEAPAQAAETVIDTVGAGDGFAAVLAAGYLRSLPWEKTVDLASRFASRICSIPGAVPDDAEFYNELKVVMEGKRDGS</sequence>
<dbReference type="GO" id="GO:0005524">
    <property type="term" value="F:ATP binding"/>
    <property type="evidence" value="ECO:0007669"/>
    <property type="project" value="UniProtKB-KW"/>
</dbReference>
<dbReference type="KEGG" id="dwd:DSCW_13110"/>
<evidence type="ECO:0000256" key="3">
    <source>
        <dbReference type="ARBA" id="ARBA00022741"/>
    </source>
</evidence>
<keyword evidence="5" id="KW-0067">ATP-binding</keyword>
<dbReference type="OrthoDB" id="9779730at2"/>
<dbReference type="PROSITE" id="PS00583">
    <property type="entry name" value="PFKB_KINASES_1"/>
    <property type="match status" value="1"/>
</dbReference>
<keyword evidence="8" id="KW-1185">Reference proteome</keyword>
<keyword evidence="2" id="KW-0808">Transferase</keyword>